<sequence>MSEKSSVPGPTVLAPYLDAVTSVFHPIAHPLVNASNRFNAWKENFGLVQPGTVEGLTREISQVHLANWFFEGARADVSKVISANPAFQLQHSFALGGQSGGKYNFGAIWTNNQTFLQGGVDGSGAVTMRANQNWDRRNTTKIQGQLTSEAGRSMLQAEHDILGDHYSVNLKTINPGVLDGTGIHIGSIFHSLSPRLSAGFETVVHSQSPGAFETATSWMAKLTSLPSASSLASAALTPVGQAPIPMPFNPSWTATAQLQSTGNIQTTYYQKVSDKVDVALDFQTVFQPESMMGPAKRDAVATLGAKYDFRLATFRAQLDSTWKVGMLLEQRFTPAFAFLVGGEIDHKKNTSRFGVGIMIESSSMTQEEMIAAGMLQPV</sequence>
<reference evidence="10" key="1">
    <citation type="journal article" date="2022" name="G3 (Bethesda)">
        <title>High quality genome of the basidiomycete yeast Dioszegia hungarica PDD-24b-2 isolated from cloud water.</title>
        <authorList>
            <person name="Jarrige D."/>
            <person name="Haridas S."/>
            <person name="Bleykasten-Grosshans C."/>
            <person name="Joly M."/>
            <person name="Nadalig T."/>
            <person name="Sancelme M."/>
            <person name="Vuilleumier S."/>
            <person name="Grigoriev I.V."/>
            <person name="Amato P."/>
            <person name="Bringel F."/>
        </authorList>
    </citation>
    <scope>NUCLEOTIDE SEQUENCE</scope>
    <source>
        <strain evidence="10">PDD-24b-2</strain>
    </source>
</reference>
<evidence type="ECO:0000256" key="5">
    <source>
        <dbReference type="ARBA" id="ARBA00022692"/>
    </source>
</evidence>
<dbReference type="GeneID" id="77725901"/>
<keyword evidence="9" id="KW-0472">Membrane</keyword>
<evidence type="ECO:0000256" key="1">
    <source>
        <dbReference type="ARBA" id="ARBA00004374"/>
    </source>
</evidence>
<dbReference type="RefSeq" id="XP_052947699.1">
    <property type="nucleotide sequence ID" value="XM_053086700.1"/>
</dbReference>
<keyword evidence="8" id="KW-0496">Mitochondrion</keyword>
<evidence type="ECO:0000256" key="8">
    <source>
        <dbReference type="ARBA" id="ARBA00023128"/>
    </source>
</evidence>
<dbReference type="InterPro" id="IPR027246">
    <property type="entry name" value="Porin_Euk/Tom40"/>
</dbReference>
<evidence type="ECO:0000313" key="10">
    <source>
        <dbReference type="EMBL" id="KAI9637922.1"/>
    </source>
</evidence>
<dbReference type="GO" id="GO:0008320">
    <property type="term" value="F:protein transmembrane transporter activity"/>
    <property type="evidence" value="ECO:0007669"/>
    <property type="project" value="InterPro"/>
</dbReference>
<comment type="caution">
    <text evidence="10">The sequence shown here is derived from an EMBL/GenBank/DDBJ whole genome shotgun (WGS) entry which is preliminary data.</text>
</comment>
<evidence type="ECO:0000256" key="2">
    <source>
        <dbReference type="ARBA" id="ARBA00010510"/>
    </source>
</evidence>
<keyword evidence="4" id="KW-1134">Transmembrane beta strand</keyword>
<evidence type="ECO:0000256" key="6">
    <source>
        <dbReference type="ARBA" id="ARBA00022787"/>
    </source>
</evidence>
<keyword evidence="3" id="KW-0813">Transport</keyword>
<name>A0AA38HAS7_9TREE</name>
<proteinExistence type="inferred from homology"/>
<evidence type="ECO:0000256" key="9">
    <source>
        <dbReference type="ARBA" id="ARBA00023136"/>
    </source>
</evidence>
<dbReference type="Pfam" id="PF01459">
    <property type="entry name" value="Porin_3"/>
    <property type="match status" value="1"/>
</dbReference>
<keyword evidence="5" id="KW-0812">Transmembrane</keyword>
<gene>
    <name evidence="10" type="ORF">MKK02DRAFT_23269</name>
</gene>
<dbReference type="Gene3D" id="2.40.160.10">
    <property type="entry name" value="Porin"/>
    <property type="match status" value="1"/>
</dbReference>
<accession>A0AA38HAS7</accession>
<protein>
    <submittedName>
        <fullName evidence="10">Mitochondrial import receptor subunit tom40</fullName>
    </submittedName>
</protein>
<evidence type="ECO:0000256" key="3">
    <source>
        <dbReference type="ARBA" id="ARBA00022448"/>
    </source>
</evidence>
<dbReference type="InterPro" id="IPR023614">
    <property type="entry name" value="Porin_dom_sf"/>
</dbReference>
<dbReference type="Proteomes" id="UP001164286">
    <property type="component" value="Unassembled WGS sequence"/>
</dbReference>
<dbReference type="GO" id="GO:0005741">
    <property type="term" value="C:mitochondrial outer membrane"/>
    <property type="evidence" value="ECO:0007669"/>
    <property type="project" value="UniProtKB-SubCell"/>
</dbReference>
<comment type="similarity">
    <text evidence="2">Belongs to the Tom40 family.</text>
</comment>
<evidence type="ECO:0000256" key="4">
    <source>
        <dbReference type="ARBA" id="ARBA00022452"/>
    </source>
</evidence>
<keyword evidence="6" id="KW-1000">Mitochondrion outer membrane</keyword>
<dbReference type="GO" id="GO:0030150">
    <property type="term" value="P:protein import into mitochondrial matrix"/>
    <property type="evidence" value="ECO:0007669"/>
    <property type="project" value="InterPro"/>
</dbReference>
<dbReference type="AlphaFoldDB" id="A0AA38HAS7"/>
<dbReference type="PANTHER" id="PTHR10802">
    <property type="entry name" value="MITOCHONDRIAL IMPORT RECEPTOR SUBUNIT TOM40"/>
    <property type="match status" value="1"/>
</dbReference>
<evidence type="ECO:0000313" key="11">
    <source>
        <dbReference type="Proteomes" id="UP001164286"/>
    </source>
</evidence>
<dbReference type="EMBL" id="JAKWFO010000003">
    <property type="protein sequence ID" value="KAI9637922.1"/>
    <property type="molecule type" value="Genomic_DNA"/>
</dbReference>
<organism evidence="10 11">
    <name type="scientific">Dioszegia hungarica</name>
    <dbReference type="NCBI Taxonomy" id="4972"/>
    <lineage>
        <taxon>Eukaryota</taxon>
        <taxon>Fungi</taxon>
        <taxon>Dikarya</taxon>
        <taxon>Basidiomycota</taxon>
        <taxon>Agaricomycotina</taxon>
        <taxon>Tremellomycetes</taxon>
        <taxon>Tremellales</taxon>
        <taxon>Bulleribasidiaceae</taxon>
        <taxon>Dioszegia</taxon>
    </lineage>
</organism>
<dbReference type="InterPro" id="IPR037930">
    <property type="entry name" value="Tom40"/>
</dbReference>
<keyword evidence="7" id="KW-0653">Protein transport</keyword>
<evidence type="ECO:0000256" key="7">
    <source>
        <dbReference type="ARBA" id="ARBA00022927"/>
    </source>
</evidence>
<dbReference type="CDD" id="cd07305">
    <property type="entry name" value="Porin3_Tom40"/>
    <property type="match status" value="1"/>
</dbReference>
<keyword evidence="10" id="KW-0675">Receptor</keyword>
<comment type="subcellular location">
    <subcellularLocation>
        <location evidence="1">Mitochondrion outer membrane</location>
        <topology evidence="1">Multi-pass membrane protein</topology>
    </subcellularLocation>
</comment>
<keyword evidence="11" id="KW-1185">Reference proteome</keyword>